<dbReference type="Proteomes" id="UP000019146">
    <property type="component" value="Plasmid unnamed"/>
</dbReference>
<reference evidence="1 2" key="1">
    <citation type="journal article" date="2014" name="Genome Announc.">
        <title>Draft Genome Sequence of the Haloacid-Degrading Burkholderia caribensis Strain MBA4.</title>
        <authorList>
            <person name="Pan Y."/>
            <person name="Kong K.F."/>
            <person name="Tsang J.S."/>
        </authorList>
    </citation>
    <scope>NUCLEOTIDE SEQUENCE [LARGE SCALE GENOMIC DNA]</scope>
    <source>
        <strain evidence="1 2">MBA4</strain>
        <plasmid evidence="2">Plasmid</plasmid>
    </source>
</reference>
<name>A0A0P0RRB5_9BURK</name>
<gene>
    <name evidence="1" type="ORF">K788_00037095</name>
</gene>
<evidence type="ECO:0000313" key="1">
    <source>
        <dbReference type="EMBL" id="ALL71625.1"/>
    </source>
</evidence>
<dbReference type="AlphaFoldDB" id="A0A0P0RRB5"/>
<protein>
    <submittedName>
        <fullName evidence="1">Uncharacterized protein</fullName>
    </submittedName>
</protein>
<keyword evidence="1" id="KW-0614">Plasmid</keyword>
<accession>A0A0P0RRB5</accession>
<organism evidence="1 2">
    <name type="scientific">Paraburkholderia caribensis MBA4</name>
    <dbReference type="NCBI Taxonomy" id="1323664"/>
    <lineage>
        <taxon>Bacteria</taxon>
        <taxon>Pseudomonadati</taxon>
        <taxon>Pseudomonadota</taxon>
        <taxon>Betaproteobacteria</taxon>
        <taxon>Burkholderiales</taxon>
        <taxon>Burkholderiaceae</taxon>
        <taxon>Paraburkholderia</taxon>
    </lineage>
</organism>
<geneLocation type="plasmid" evidence="2"/>
<sequence>MVTDCPDLSGRYAGAGRMVRGDPTQQIGSRLTLDFVFPPADLEARKLMVSRYKVDGHGIIVPPDYVTVTKSGSNRYVIAAFYGDSEIGEYSAEEPPKTEVICKGGALYRKYQESTRSDYGPNHVTTEDMVRIDGNGDLIFRREMRVAYHALIFNLPMGTGSFFEEYRFPRIK</sequence>
<proteinExistence type="predicted"/>
<dbReference type="KEGG" id="bcai:K788_00037095"/>
<evidence type="ECO:0000313" key="2">
    <source>
        <dbReference type="Proteomes" id="UP000019146"/>
    </source>
</evidence>
<dbReference type="EMBL" id="CP012748">
    <property type="protein sequence ID" value="ALL71625.1"/>
    <property type="molecule type" value="Genomic_DNA"/>
</dbReference>